<evidence type="ECO:0000313" key="2">
    <source>
        <dbReference type="EMBL" id="QBZ58537.1"/>
    </source>
</evidence>
<sequence length="108" mass="11496">MPRSVIVRPASRAVPCIELTPVMAETDNHSSGGGSVFAIVILLNWVSDYKAAAIGFLHSEQHPSIISPIKKEAMYPPLSIPEGSDVTATSADKLWERAGQPAPGGDMR</sequence>
<proteinExistence type="predicted"/>
<dbReference type="AlphaFoldDB" id="A0A4P7N791"/>
<reference evidence="2 3" key="1">
    <citation type="journal article" date="2019" name="Mol. Biol. Evol.">
        <title>Blast fungal genomes show frequent chromosomal changes, gene gains and losses, and effector gene turnover.</title>
        <authorList>
            <person name="Gomez Luciano L.B."/>
            <person name="Jason Tsai I."/>
            <person name="Chuma I."/>
            <person name="Tosa Y."/>
            <person name="Chen Y.H."/>
            <person name="Li J.Y."/>
            <person name="Li M.Y."/>
            <person name="Jade Lu M.Y."/>
            <person name="Nakayashiki H."/>
            <person name="Li W.H."/>
        </authorList>
    </citation>
    <scope>NUCLEOTIDE SEQUENCE [LARGE SCALE GENOMIC DNA]</scope>
    <source>
        <strain evidence="2">MZ5-1-6</strain>
    </source>
</reference>
<protein>
    <submittedName>
        <fullName evidence="2">Uncharacterized protein</fullName>
    </submittedName>
</protein>
<dbReference type="EMBL" id="CP034206">
    <property type="protein sequence ID" value="QBZ58537.1"/>
    <property type="molecule type" value="Genomic_DNA"/>
</dbReference>
<gene>
    <name evidence="2" type="ORF">PoMZ_03491</name>
</gene>
<dbReference type="Proteomes" id="UP000294847">
    <property type="component" value="Chromosome 3"/>
</dbReference>
<evidence type="ECO:0000256" key="1">
    <source>
        <dbReference type="SAM" id="MobiDB-lite"/>
    </source>
</evidence>
<feature type="region of interest" description="Disordered" evidence="1">
    <location>
        <begin position="80"/>
        <end position="108"/>
    </location>
</feature>
<organism evidence="2 3">
    <name type="scientific">Pyricularia oryzae</name>
    <name type="common">Rice blast fungus</name>
    <name type="synonym">Magnaporthe oryzae</name>
    <dbReference type="NCBI Taxonomy" id="318829"/>
    <lineage>
        <taxon>Eukaryota</taxon>
        <taxon>Fungi</taxon>
        <taxon>Dikarya</taxon>
        <taxon>Ascomycota</taxon>
        <taxon>Pezizomycotina</taxon>
        <taxon>Sordariomycetes</taxon>
        <taxon>Sordariomycetidae</taxon>
        <taxon>Magnaporthales</taxon>
        <taxon>Pyriculariaceae</taxon>
        <taxon>Pyricularia</taxon>
    </lineage>
</organism>
<name>A0A4P7N791_PYROR</name>
<evidence type="ECO:0000313" key="3">
    <source>
        <dbReference type="Proteomes" id="UP000294847"/>
    </source>
</evidence>
<accession>A0A4P7N791</accession>